<reference evidence="3 4" key="1">
    <citation type="submission" date="2021-03" db="EMBL/GenBank/DDBJ databases">
        <title>Oceanisphaera sp. nov., isolated from the intestine.</title>
        <authorList>
            <person name="Zhao L.-H."/>
            <person name="Shi L.-F."/>
        </authorList>
    </citation>
    <scope>NUCLEOTIDE SEQUENCE [LARGE SCALE GENOMIC DNA]</scope>
    <source>
        <strain evidence="3 4">DM8</strain>
    </source>
</reference>
<protein>
    <submittedName>
        <fullName evidence="3">GIY-YIG nuclease family protein</fullName>
    </submittedName>
</protein>
<dbReference type="PANTHER" id="PTHR34477:SF1">
    <property type="entry name" value="UPF0213 PROTEIN YHBQ"/>
    <property type="match status" value="1"/>
</dbReference>
<evidence type="ECO:0000313" key="3">
    <source>
        <dbReference type="EMBL" id="MBO1518370.1"/>
    </source>
</evidence>
<organism evidence="3 4">
    <name type="scientific">Oceanisphaera pacifica</name>
    <dbReference type="NCBI Taxonomy" id="2818389"/>
    <lineage>
        <taxon>Bacteria</taxon>
        <taxon>Pseudomonadati</taxon>
        <taxon>Pseudomonadota</taxon>
        <taxon>Gammaproteobacteria</taxon>
        <taxon>Aeromonadales</taxon>
        <taxon>Aeromonadaceae</taxon>
        <taxon>Oceanisphaera</taxon>
    </lineage>
</organism>
<dbReference type="InterPro" id="IPR000305">
    <property type="entry name" value="GIY-YIG_endonuc"/>
</dbReference>
<proteinExistence type="inferred from homology"/>
<keyword evidence="4" id="KW-1185">Reference proteome</keyword>
<dbReference type="Proteomes" id="UP000664882">
    <property type="component" value="Unassembled WGS sequence"/>
</dbReference>
<evidence type="ECO:0000256" key="1">
    <source>
        <dbReference type="ARBA" id="ARBA00007435"/>
    </source>
</evidence>
<dbReference type="EMBL" id="JAGDFX010000002">
    <property type="protein sequence ID" value="MBO1518370.1"/>
    <property type="molecule type" value="Genomic_DNA"/>
</dbReference>
<dbReference type="InterPro" id="IPR035901">
    <property type="entry name" value="GIY-YIG_endonuc_sf"/>
</dbReference>
<dbReference type="PROSITE" id="PS50164">
    <property type="entry name" value="GIY_YIG"/>
    <property type="match status" value="1"/>
</dbReference>
<evidence type="ECO:0000313" key="4">
    <source>
        <dbReference type="Proteomes" id="UP000664882"/>
    </source>
</evidence>
<dbReference type="InterPro" id="IPR050190">
    <property type="entry name" value="UPF0213_domain"/>
</dbReference>
<feature type="domain" description="GIY-YIG" evidence="2">
    <location>
        <begin position="21"/>
        <end position="98"/>
    </location>
</feature>
<dbReference type="Pfam" id="PF01541">
    <property type="entry name" value="GIY-YIG"/>
    <property type="match status" value="1"/>
</dbReference>
<sequence length="117" mass="13783">MPDLDPKCTLQPLTAPEHLPSQWYLYLLRCNDGSLYTGITLDPKRRCKEHNQQASRASRYVWARRPALLVWQRAVANQRIALQLEYRLKRLTKAQKERLLQEEALWLELQTTIKTAP</sequence>
<dbReference type="PANTHER" id="PTHR34477">
    <property type="entry name" value="UPF0213 PROTEIN YHBQ"/>
    <property type="match status" value="1"/>
</dbReference>
<name>A0ABS3NDK6_9GAMM</name>
<comment type="similarity">
    <text evidence="1">Belongs to the UPF0213 family.</text>
</comment>
<dbReference type="RefSeq" id="WP_208003957.1">
    <property type="nucleotide sequence ID" value="NZ_JAGDFX010000002.1"/>
</dbReference>
<dbReference type="CDD" id="cd10456">
    <property type="entry name" value="GIY-YIG_UPF0213"/>
    <property type="match status" value="1"/>
</dbReference>
<dbReference type="Gene3D" id="3.40.1440.10">
    <property type="entry name" value="GIY-YIG endonuclease"/>
    <property type="match status" value="1"/>
</dbReference>
<dbReference type="SUPFAM" id="SSF82771">
    <property type="entry name" value="GIY-YIG endonuclease"/>
    <property type="match status" value="1"/>
</dbReference>
<accession>A0ABS3NDK6</accession>
<gene>
    <name evidence="3" type="ORF">J3U76_01770</name>
</gene>
<evidence type="ECO:0000259" key="2">
    <source>
        <dbReference type="PROSITE" id="PS50164"/>
    </source>
</evidence>
<comment type="caution">
    <text evidence="3">The sequence shown here is derived from an EMBL/GenBank/DDBJ whole genome shotgun (WGS) entry which is preliminary data.</text>
</comment>